<dbReference type="AlphaFoldDB" id="A0A7S2SGR6"/>
<accession>A0A7S2SGR6</accession>
<feature type="active site" description="Charge relay system" evidence="7">
    <location>
        <position position="156"/>
    </location>
</feature>
<keyword evidence="3 7" id="KW-0378">Hydrolase</keyword>
<dbReference type="InterPro" id="IPR015500">
    <property type="entry name" value="Peptidase_S8_subtilisin-rel"/>
</dbReference>
<dbReference type="PROSITE" id="PS00137">
    <property type="entry name" value="SUBTILASE_HIS"/>
    <property type="match status" value="1"/>
</dbReference>
<dbReference type="InterPro" id="IPR000209">
    <property type="entry name" value="Peptidase_S8/S53_dom"/>
</dbReference>
<gene>
    <name evidence="11" type="ORF">QSP1433_LOCUS13981</name>
</gene>
<evidence type="ECO:0000256" key="4">
    <source>
        <dbReference type="ARBA" id="ARBA00022825"/>
    </source>
</evidence>
<evidence type="ECO:0000313" key="11">
    <source>
        <dbReference type="EMBL" id="CAD9699642.1"/>
    </source>
</evidence>
<feature type="active site" description="Charge relay system" evidence="7">
    <location>
        <position position="189"/>
    </location>
</feature>
<proteinExistence type="inferred from homology"/>
<dbReference type="PROSITE" id="PS00136">
    <property type="entry name" value="SUBTILASE_ASP"/>
    <property type="match status" value="1"/>
</dbReference>
<reference evidence="11" key="1">
    <citation type="submission" date="2021-01" db="EMBL/GenBank/DDBJ databases">
        <authorList>
            <person name="Corre E."/>
            <person name="Pelletier E."/>
            <person name="Niang G."/>
            <person name="Scheremetjew M."/>
            <person name="Finn R."/>
            <person name="Kale V."/>
            <person name="Holt S."/>
            <person name="Cochrane G."/>
            <person name="Meng A."/>
            <person name="Brown T."/>
            <person name="Cohen L."/>
        </authorList>
    </citation>
    <scope>NUCLEOTIDE SEQUENCE</scope>
    <source>
        <strain evidence="11">NY070348D</strain>
    </source>
</reference>
<keyword evidence="4 7" id="KW-0720">Serine protease</keyword>
<dbReference type="PANTHER" id="PTHR43806">
    <property type="entry name" value="PEPTIDASE S8"/>
    <property type="match status" value="1"/>
</dbReference>
<dbReference type="SUPFAM" id="SSF52743">
    <property type="entry name" value="Subtilisin-like"/>
    <property type="match status" value="1"/>
</dbReference>
<sequence length="402" mass="42384">MVKLSLLLGGVTLVWGKANGMIGDSNFEAQRKEVSRVVQDSYIVSAKVDDAAACDILRNNIRQIQGKMIGLNANTTLKSARIKSNCFVRFSGPSAILPRIRLMQGVSDVSPEQFVYAAQGPMSWGLDRIDQYSLPLNNLPFRSTHTGKGVTVYILDTGVRKSHREFSNRVKTGASFVNGETADFDGNGHGTHCAGIATGTKYGVAKEATVIGVKVLSSSGGGTNYGVIEGVEWATNHAKSAGTVGVISMSLGGGKNAGINAAVEAAADEGMLVIVAAGNDNHNACYYSPASAGGKVVTVGSTTKNDGRSWFSNHGSCVDIFAPGSDIISSWKDSDTSTNTISGTSMATPFVAGVAATLLEKYNFDSDAARWELLAYTANNKISNVMTGSPNKLLQRSRCLLY</sequence>
<dbReference type="EC" id="3.4.21.62" evidence="6"/>
<dbReference type="GO" id="GO:0006508">
    <property type="term" value="P:proteolysis"/>
    <property type="evidence" value="ECO:0007669"/>
    <property type="project" value="UniProtKB-KW"/>
</dbReference>
<keyword evidence="9" id="KW-0732">Signal</keyword>
<dbReference type="FunFam" id="3.40.50.200:FF:000014">
    <property type="entry name" value="Proteinase K"/>
    <property type="match status" value="1"/>
</dbReference>
<comment type="catalytic activity">
    <reaction evidence="5">
        <text>Hydrolysis of proteins with broad specificity for peptide bonds, and a preference for a large uncharged residue in P1. Hydrolyzes peptide amides.</text>
        <dbReference type="EC" id="3.4.21.62"/>
    </reaction>
</comment>
<dbReference type="InterPro" id="IPR023828">
    <property type="entry name" value="Peptidase_S8_Ser-AS"/>
</dbReference>
<protein>
    <recommendedName>
        <fullName evidence="6">subtilisin</fullName>
        <ecNumber evidence="6">3.4.21.62</ecNumber>
    </recommendedName>
</protein>
<dbReference type="InterPro" id="IPR036852">
    <property type="entry name" value="Peptidase_S8/S53_dom_sf"/>
</dbReference>
<dbReference type="EMBL" id="HBHK01022012">
    <property type="protein sequence ID" value="CAD9699642.1"/>
    <property type="molecule type" value="Transcribed_RNA"/>
</dbReference>
<evidence type="ECO:0000256" key="8">
    <source>
        <dbReference type="RuleBase" id="RU003355"/>
    </source>
</evidence>
<comment type="similarity">
    <text evidence="1 7 8">Belongs to the peptidase S8 family.</text>
</comment>
<evidence type="ECO:0000256" key="9">
    <source>
        <dbReference type="SAM" id="SignalP"/>
    </source>
</evidence>
<dbReference type="PROSITE" id="PS00138">
    <property type="entry name" value="SUBTILASE_SER"/>
    <property type="match status" value="1"/>
</dbReference>
<dbReference type="CDD" id="cd04077">
    <property type="entry name" value="Peptidases_S8_PCSK9_ProteinaseK_like"/>
    <property type="match status" value="1"/>
</dbReference>
<dbReference type="InterPro" id="IPR034193">
    <property type="entry name" value="PCSK9_ProteinaseK-like"/>
</dbReference>
<dbReference type="PRINTS" id="PR00723">
    <property type="entry name" value="SUBTILISIN"/>
</dbReference>
<evidence type="ECO:0000256" key="5">
    <source>
        <dbReference type="ARBA" id="ARBA00023529"/>
    </source>
</evidence>
<feature type="chain" id="PRO_5031271368" description="subtilisin" evidence="9">
    <location>
        <begin position="17"/>
        <end position="402"/>
    </location>
</feature>
<name>A0A7S2SGR6_9STRA</name>
<dbReference type="InterPro" id="IPR050131">
    <property type="entry name" value="Peptidase_S8_subtilisin-like"/>
</dbReference>
<evidence type="ECO:0000256" key="7">
    <source>
        <dbReference type="PROSITE-ProRule" id="PRU01240"/>
    </source>
</evidence>
<evidence type="ECO:0000256" key="6">
    <source>
        <dbReference type="ARBA" id="ARBA00023619"/>
    </source>
</evidence>
<dbReference type="PROSITE" id="PS51892">
    <property type="entry name" value="SUBTILASE"/>
    <property type="match status" value="1"/>
</dbReference>
<dbReference type="Pfam" id="PF00082">
    <property type="entry name" value="Peptidase_S8"/>
    <property type="match status" value="1"/>
</dbReference>
<feature type="active site" description="Charge relay system" evidence="7">
    <location>
        <position position="345"/>
    </location>
</feature>
<dbReference type="GO" id="GO:0004252">
    <property type="term" value="F:serine-type endopeptidase activity"/>
    <property type="evidence" value="ECO:0007669"/>
    <property type="project" value="UniProtKB-UniRule"/>
</dbReference>
<evidence type="ECO:0000259" key="10">
    <source>
        <dbReference type="Pfam" id="PF00082"/>
    </source>
</evidence>
<feature type="domain" description="Peptidase S8/S53" evidence="10">
    <location>
        <begin position="147"/>
        <end position="380"/>
    </location>
</feature>
<dbReference type="InterPro" id="IPR023827">
    <property type="entry name" value="Peptidase_S8_Asp-AS"/>
</dbReference>
<evidence type="ECO:0000256" key="1">
    <source>
        <dbReference type="ARBA" id="ARBA00011073"/>
    </source>
</evidence>
<dbReference type="PANTHER" id="PTHR43806:SF58">
    <property type="entry name" value="ALKALINE PROTEASE 1-RELATED"/>
    <property type="match status" value="1"/>
</dbReference>
<dbReference type="Gene3D" id="3.40.50.200">
    <property type="entry name" value="Peptidase S8/S53 domain"/>
    <property type="match status" value="1"/>
</dbReference>
<dbReference type="GO" id="GO:0005615">
    <property type="term" value="C:extracellular space"/>
    <property type="evidence" value="ECO:0007669"/>
    <property type="project" value="TreeGrafter"/>
</dbReference>
<feature type="signal peptide" evidence="9">
    <location>
        <begin position="1"/>
        <end position="16"/>
    </location>
</feature>
<evidence type="ECO:0000256" key="2">
    <source>
        <dbReference type="ARBA" id="ARBA00022670"/>
    </source>
</evidence>
<evidence type="ECO:0000256" key="3">
    <source>
        <dbReference type="ARBA" id="ARBA00022801"/>
    </source>
</evidence>
<keyword evidence="2 7" id="KW-0645">Protease</keyword>
<dbReference type="InterPro" id="IPR022398">
    <property type="entry name" value="Peptidase_S8_His-AS"/>
</dbReference>
<organism evidence="11">
    <name type="scientific">Mucochytrium quahogii</name>
    <dbReference type="NCBI Taxonomy" id="96639"/>
    <lineage>
        <taxon>Eukaryota</taxon>
        <taxon>Sar</taxon>
        <taxon>Stramenopiles</taxon>
        <taxon>Bigyra</taxon>
        <taxon>Labyrinthulomycetes</taxon>
        <taxon>Thraustochytrida</taxon>
        <taxon>Thraustochytriidae</taxon>
        <taxon>Mucochytrium</taxon>
    </lineage>
</organism>